<keyword evidence="2" id="KW-1185">Reference proteome</keyword>
<evidence type="ECO:0000313" key="2">
    <source>
        <dbReference type="Proteomes" id="UP000198341"/>
    </source>
</evidence>
<dbReference type="RefSeq" id="XP_007512751.1">
    <property type="nucleotide sequence ID" value="XM_007512689.1"/>
</dbReference>
<dbReference type="KEGG" id="bpg:Bathy06g00500"/>
<dbReference type="CDD" id="cd06150">
    <property type="entry name" value="YjgF_YER057c_UK114_like_2"/>
    <property type="match status" value="1"/>
</dbReference>
<dbReference type="EMBL" id="FO082273">
    <property type="protein sequence ID" value="CCO17351.1"/>
    <property type="molecule type" value="Genomic_DNA"/>
</dbReference>
<dbReference type="STRING" id="41875.K8EH46"/>
<dbReference type="InterPro" id="IPR035959">
    <property type="entry name" value="RutC-like_sf"/>
</dbReference>
<dbReference type="InterPro" id="IPR035709">
    <property type="entry name" value="YoaB-like"/>
</dbReference>
<dbReference type="GeneID" id="19015030"/>
<reference evidence="1 2" key="1">
    <citation type="submission" date="2011-10" db="EMBL/GenBank/DDBJ databases">
        <authorList>
            <person name="Genoscope - CEA"/>
        </authorList>
    </citation>
    <scope>NUCLEOTIDE SEQUENCE [LARGE SCALE GENOMIC DNA]</scope>
    <source>
        <strain evidence="1 2">RCC 1105</strain>
    </source>
</reference>
<dbReference type="InterPro" id="IPR006175">
    <property type="entry name" value="YjgF/YER057c/UK114"/>
</dbReference>
<evidence type="ECO:0000313" key="1">
    <source>
        <dbReference type="EMBL" id="CCO17351.1"/>
    </source>
</evidence>
<proteinExistence type="predicted"/>
<organism evidence="1 2">
    <name type="scientific">Bathycoccus prasinos</name>
    <dbReference type="NCBI Taxonomy" id="41875"/>
    <lineage>
        <taxon>Eukaryota</taxon>
        <taxon>Viridiplantae</taxon>
        <taxon>Chlorophyta</taxon>
        <taxon>Mamiellophyceae</taxon>
        <taxon>Mamiellales</taxon>
        <taxon>Bathycoccaceae</taxon>
        <taxon>Bathycoccus</taxon>
    </lineage>
</organism>
<sequence>MRNVTTQSNANIQRLGPEDPRLSQIVIHNNTVYLSGQVGSGGADIKAQTKETCDKIDQLLSLAGTDKTNLLQCMIWVKDIKNDYAGMNEVYNEWIKDGKPVRACVESNMVYKQEGVQLLVEIQATAALPQ</sequence>
<dbReference type="PANTHER" id="PTHR47328:SF1">
    <property type="entry name" value="RUTC FAMILY PROTEIN YOAB"/>
    <property type="match status" value="1"/>
</dbReference>
<gene>
    <name evidence="1" type="ORF">Bathy06g00500</name>
</gene>
<dbReference type="Gene3D" id="3.30.1330.40">
    <property type="entry name" value="RutC-like"/>
    <property type="match status" value="1"/>
</dbReference>
<dbReference type="SUPFAM" id="SSF55298">
    <property type="entry name" value="YjgF-like"/>
    <property type="match status" value="1"/>
</dbReference>
<dbReference type="Proteomes" id="UP000198341">
    <property type="component" value="Chromosome 6"/>
</dbReference>
<dbReference type="Pfam" id="PF01042">
    <property type="entry name" value="Ribonuc_L-PSP"/>
    <property type="match status" value="1"/>
</dbReference>
<dbReference type="eggNOG" id="ENOG502S8BE">
    <property type="taxonomic scope" value="Eukaryota"/>
</dbReference>
<dbReference type="OrthoDB" id="309640at2759"/>
<name>K8EH46_9CHLO</name>
<dbReference type="AlphaFoldDB" id="K8EH46"/>
<protein>
    <submittedName>
        <fullName evidence="1">Endoribonuclease L-PSP</fullName>
    </submittedName>
</protein>
<accession>K8EH46</accession>
<dbReference type="PANTHER" id="PTHR47328">
    <property type="match status" value="1"/>
</dbReference>